<dbReference type="PROSITE" id="PS00455">
    <property type="entry name" value="AMP_BINDING"/>
    <property type="match status" value="1"/>
</dbReference>
<dbReference type="PROSITE" id="PS50075">
    <property type="entry name" value="CARRIER"/>
    <property type="match status" value="1"/>
</dbReference>
<dbReference type="InterPro" id="IPR001242">
    <property type="entry name" value="Condensation_dom"/>
</dbReference>
<dbReference type="Pfam" id="PF13193">
    <property type="entry name" value="AMP-binding_C"/>
    <property type="match status" value="1"/>
</dbReference>
<dbReference type="GO" id="GO:0009239">
    <property type="term" value="P:enterobactin biosynthetic process"/>
    <property type="evidence" value="ECO:0007669"/>
    <property type="project" value="TreeGrafter"/>
</dbReference>
<dbReference type="RefSeq" id="WP_208297965.1">
    <property type="nucleotide sequence ID" value="NZ_SOCP01000021.1"/>
</dbReference>
<dbReference type="Gene3D" id="3.30.559.10">
    <property type="entry name" value="Chloramphenicol acetyltransferase-like domain"/>
    <property type="match status" value="1"/>
</dbReference>
<dbReference type="Gene3D" id="3.30.559.30">
    <property type="entry name" value="Nonribosomal peptide synthetase, condensation domain"/>
    <property type="match status" value="1"/>
</dbReference>
<keyword evidence="5" id="KW-1185">Reference proteome</keyword>
<evidence type="ECO:0000256" key="1">
    <source>
        <dbReference type="ARBA" id="ARBA00001957"/>
    </source>
</evidence>
<dbReference type="Pfam" id="PF00668">
    <property type="entry name" value="Condensation"/>
    <property type="match status" value="1"/>
</dbReference>
<dbReference type="InterPro" id="IPR000873">
    <property type="entry name" value="AMP-dep_synth/lig_dom"/>
</dbReference>
<gene>
    <name evidence="4" type="ORF">CLV71_121108</name>
</gene>
<evidence type="ECO:0000313" key="4">
    <source>
        <dbReference type="EMBL" id="TDV41042.1"/>
    </source>
</evidence>
<dbReference type="InterPro" id="IPR020845">
    <property type="entry name" value="AMP-binding_CS"/>
</dbReference>
<comment type="caution">
    <text evidence="4">The sequence shown here is derived from an EMBL/GenBank/DDBJ whole genome shotgun (WGS) entry which is preliminary data.</text>
</comment>
<dbReference type="InterPro" id="IPR036736">
    <property type="entry name" value="ACP-like_sf"/>
</dbReference>
<dbReference type="InterPro" id="IPR029058">
    <property type="entry name" value="AB_hydrolase_fold"/>
</dbReference>
<dbReference type="CDD" id="cd19531">
    <property type="entry name" value="LCL_NRPS-like"/>
    <property type="match status" value="1"/>
</dbReference>
<dbReference type="Pfam" id="PF00550">
    <property type="entry name" value="PP-binding"/>
    <property type="match status" value="1"/>
</dbReference>
<feature type="region of interest" description="Disordered" evidence="2">
    <location>
        <begin position="1032"/>
        <end position="1051"/>
    </location>
</feature>
<feature type="domain" description="Carrier" evidence="3">
    <location>
        <begin position="963"/>
        <end position="1038"/>
    </location>
</feature>
<dbReference type="SUPFAM" id="SSF52777">
    <property type="entry name" value="CoA-dependent acyltransferases"/>
    <property type="match status" value="2"/>
</dbReference>
<protein>
    <submittedName>
        <fullName evidence="4">Amino acid adenylation domain-containing protein</fullName>
    </submittedName>
</protein>
<organism evidence="4 5">
    <name type="scientific">Actinophytocola oryzae</name>
    <dbReference type="NCBI Taxonomy" id="502181"/>
    <lineage>
        <taxon>Bacteria</taxon>
        <taxon>Bacillati</taxon>
        <taxon>Actinomycetota</taxon>
        <taxon>Actinomycetes</taxon>
        <taxon>Pseudonocardiales</taxon>
        <taxon>Pseudonocardiaceae</taxon>
    </lineage>
</organism>
<dbReference type="GO" id="GO:0047527">
    <property type="term" value="F:2,3-dihydroxybenzoate-serine ligase activity"/>
    <property type="evidence" value="ECO:0007669"/>
    <property type="project" value="TreeGrafter"/>
</dbReference>
<proteinExistence type="predicted"/>
<dbReference type="EMBL" id="SOCP01000021">
    <property type="protein sequence ID" value="TDV41042.1"/>
    <property type="molecule type" value="Genomic_DNA"/>
</dbReference>
<sequence length="1051" mass="110249">MTDVQPGARDTVTSPVQDGLWFLSQVDGPSPVACLAYRVSGPLDLAVLRHAWQVLTRRHEALRTTLSARDGVPERRIGAAAELLVDTDLRRATAGVVALDDGPLVRLTAVRVAPDDHVLVLGRHPAVADDESAAILLAELSQCYAALVAGRTPALAPLPDERYAGFAAWHRAHADSPEAWRGLGWWLSALTPEAPPLDLPTDRPRTDGPSSPGGVLAFEWPDGAALAVRAQAAGTTPDVVLLAAFQVLLHRLSGSDGVTVGTPVSIRRPQDTGLVGAYENLVVHAADLTDGPTFAEHLRRVAARARTARTYADIPFDRVVRALRVDRDPRRLPLVDALLVRGNPPELRLVGTAVREEVLKHTTVTTDLTLSVRGTGEGTVAGTLAYRASLFDAESAHRLLGQLHTLLAAALDRPDRAVGELPLEVPARVGATTRAADLTGAVGDGTTVQERVHAFARAHPDAPAVVWDGTTVSYDELVGAAGAVTEALRRTGSVDGAAVAVRLPQGPGQLAALLGVLDAGAHLVCLGTGDTGERGRAVLADLRPVVLLAEGKAAEDELAVWFRDELGGRLVDHATIDTGAGRSAPTPADLEARAYVAYTSGSTGRPKGIPTTHASFAQFTGWFADEFGVGPGSRVAQWAAPGYDASLVETFATLAAGATLCPVPDRIRPNPEKMVGWLADQRITLFQTVPSFAREILRATVAADAASSLVALDHVLLAGEALRGELANALRTTLPSVRVINLYGPTETILATWHEVGDAPAGPVPIGQSLPGRQVLVLDDEDRPCPTGVTGHLVVLSPHVTPGYTGAAAGERAAFAPLRSPAAPGTATTRCYRTGDFGRRRWDGALEFRGRRDLQVKFQGNRVELTDIEAAIAEHESVAECAVVAVANAEGLVNRLIAHVVPLRDATGEALGSTVDWRAALHARFGRSKYPVLFNTVLGLPRNLGGKVDRRRLPVPGPASAPTGSSGVDGVIAAVWAEVLGAAPSGADESFFAAGGHSLRVPVLLGRVRERAGVVVPVRDFLADPTIAGLSERAGRPGAAAGQADPETRIG</sequence>
<dbReference type="Pfam" id="PF00501">
    <property type="entry name" value="AMP-binding"/>
    <property type="match status" value="1"/>
</dbReference>
<dbReference type="SUPFAM" id="SSF47336">
    <property type="entry name" value="ACP-like"/>
    <property type="match status" value="1"/>
</dbReference>
<reference evidence="4 5" key="1">
    <citation type="submission" date="2019-03" db="EMBL/GenBank/DDBJ databases">
        <title>Genomic Encyclopedia of Archaeal and Bacterial Type Strains, Phase II (KMG-II): from individual species to whole genera.</title>
        <authorList>
            <person name="Goeker M."/>
        </authorList>
    </citation>
    <scope>NUCLEOTIDE SEQUENCE [LARGE SCALE GENOMIC DNA]</scope>
    <source>
        <strain evidence="4 5">DSM 45499</strain>
    </source>
</reference>
<evidence type="ECO:0000313" key="5">
    <source>
        <dbReference type="Proteomes" id="UP000294927"/>
    </source>
</evidence>
<evidence type="ECO:0000259" key="3">
    <source>
        <dbReference type="PROSITE" id="PS50075"/>
    </source>
</evidence>
<dbReference type="PANTHER" id="PTHR45527">
    <property type="entry name" value="NONRIBOSOMAL PEPTIDE SYNTHETASE"/>
    <property type="match status" value="1"/>
</dbReference>
<dbReference type="Gene3D" id="3.30.300.30">
    <property type="match status" value="1"/>
</dbReference>
<dbReference type="Proteomes" id="UP000294927">
    <property type="component" value="Unassembled WGS sequence"/>
</dbReference>
<dbReference type="Gene3D" id="3.40.50.12780">
    <property type="entry name" value="N-terminal domain of ligase-like"/>
    <property type="match status" value="1"/>
</dbReference>
<dbReference type="AlphaFoldDB" id="A0A4R7UY86"/>
<dbReference type="Gene3D" id="3.40.50.1820">
    <property type="entry name" value="alpha/beta hydrolase"/>
    <property type="match status" value="1"/>
</dbReference>
<name>A0A4R7UY86_9PSEU</name>
<dbReference type="SUPFAM" id="SSF56801">
    <property type="entry name" value="Acetyl-CoA synthetase-like"/>
    <property type="match status" value="1"/>
</dbReference>
<dbReference type="GO" id="GO:0008610">
    <property type="term" value="P:lipid biosynthetic process"/>
    <property type="evidence" value="ECO:0007669"/>
    <property type="project" value="UniProtKB-ARBA"/>
</dbReference>
<dbReference type="InterPro" id="IPR025110">
    <property type="entry name" value="AMP-bd_C"/>
</dbReference>
<dbReference type="InterPro" id="IPR023213">
    <property type="entry name" value="CAT-like_dom_sf"/>
</dbReference>
<evidence type="ECO:0000256" key="2">
    <source>
        <dbReference type="SAM" id="MobiDB-lite"/>
    </source>
</evidence>
<comment type="cofactor">
    <cofactor evidence="1">
        <name>pantetheine 4'-phosphate</name>
        <dbReference type="ChEBI" id="CHEBI:47942"/>
    </cofactor>
</comment>
<dbReference type="InterPro" id="IPR042099">
    <property type="entry name" value="ANL_N_sf"/>
</dbReference>
<dbReference type="GO" id="GO:0043041">
    <property type="term" value="P:amino acid activation for nonribosomal peptide biosynthetic process"/>
    <property type="evidence" value="ECO:0007669"/>
    <property type="project" value="TreeGrafter"/>
</dbReference>
<accession>A0A4R7UY86</accession>
<dbReference type="GO" id="GO:0009366">
    <property type="term" value="C:enterobactin synthetase complex"/>
    <property type="evidence" value="ECO:0007669"/>
    <property type="project" value="TreeGrafter"/>
</dbReference>
<dbReference type="GO" id="GO:0005829">
    <property type="term" value="C:cytosol"/>
    <property type="evidence" value="ECO:0007669"/>
    <property type="project" value="TreeGrafter"/>
</dbReference>
<dbReference type="InterPro" id="IPR045851">
    <property type="entry name" value="AMP-bd_C_sf"/>
</dbReference>
<dbReference type="PANTHER" id="PTHR45527:SF1">
    <property type="entry name" value="FATTY ACID SYNTHASE"/>
    <property type="match status" value="1"/>
</dbReference>
<dbReference type="InterPro" id="IPR009081">
    <property type="entry name" value="PP-bd_ACP"/>
</dbReference>
<dbReference type="GO" id="GO:0031177">
    <property type="term" value="F:phosphopantetheine binding"/>
    <property type="evidence" value="ECO:0007669"/>
    <property type="project" value="TreeGrafter"/>
</dbReference>